<feature type="transmembrane region" description="Helical" evidence="2">
    <location>
        <begin position="278"/>
        <end position="303"/>
    </location>
</feature>
<organism evidence="3 4">
    <name type="scientific">Armillaria borealis</name>
    <dbReference type="NCBI Taxonomy" id="47425"/>
    <lineage>
        <taxon>Eukaryota</taxon>
        <taxon>Fungi</taxon>
        <taxon>Dikarya</taxon>
        <taxon>Basidiomycota</taxon>
        <taxon>Agaricomycotina</taxon>
        <taxon>Agaricomycetes</taxon>
        <taxon>Agaricomycetidae</taxon>
        <taxon>Agaricales</taxon>
        <taxon>Marasmiineae</taxon>
        <taxon>Physalacriaceae</taxon>
        <taxon>Armillaria</taxon>
    </lineage>
</organism>
<dbReference type="EMBL" id="JAUEPT010000103">
    <property type="protein sequence ID" value="KAK0431970.1"/>
    <property type="molecule type" value="Genomic_DNA"/>
</dbReference>
<keyword evidence="2" id="KW-1133">Transmembrane helix</keyword>
<comment type="caution">
    <text evidence="3">The sequence shown here is derived from an EMBL/GenBank/DDBJ whole genome shotgun (WGS) entry which is preliminary data.</text>
</comment>
<name>A0AA39IY20_9AGAR</name>
<accession>A0AA39IY20</accession>
<sequence length="536" mass="57348">MLPDGMNTVVNTKQGPGPVKLSEFIYCYFSPNGVHAVHVMLRCPWSKGGAASDILTIIVAQVRAFLLLLQQRSGQDSYTDMGRSVHFVIVALMAVALASASIVPRGPQTNATCSSDYDWTDNKSGLSPCLLASYLLGSCLTEDYGVWALPATSHYDPPDVGNMSSTPCSWIGRSSWSVYNLLSACTVCQGNVNSVLSWAFYKAECPDDDLSTTTFFPYDKGYELPDPASIPYWATQNPLNWNGGHFDSSDAKNLASQGHSDLTSDDNNTNNHGSSTPVGAVVGGVVGGIAVLALAAAIAFFLFRRHRRHASTKGADRISGHPSGETRSTLHLRSNSAMTQLSDPTSFHSSGIINMMNQPPPLSPQSVNRPTLHSRSSSSDVGGHGSYFGSVHGTSALMSPTTAESQGMSTNLEDIITPFTGSFSDHGTAYHVDATSMSSVSYESGSNEGSVSLSGNNANNSTRMNPPAYSRYPNQIHQTLEQAPLRAGKDGMQDMMYFAFPGSRGADMSVYVLIICLVACILSEEGRHEFTSVALR</sequence>
<dbReference type="AlphaFoldDB" id="A0AA39IY20"/>
<evidence type="ECO:0000313" key="3">
    <source>
        <dbReference type="EMBL" id="KAK0431970.1"/>
    </source>
</evidence>
<evidence type="ECO:0000256" key="1">
    <source>
        <dbReference type="SAM" id="MobiDB-lite"/>
    </source>
</evidence>
<feature type="compositionally biased region" description="Polar residues" evidence="1">
    <location>
        <begin position="325"/>
        <end position="357"/>
    </location>
</feature>
<reference evidence="3" key="1">
    <citation type="submission" date="2023-06" db="EMBL/GenBank/DDBJ databases">
        <authorList>
            <consortium name="Lawrence Berkeley National Laboratory"/>
            <person name="Ahrendt S."/>
            <person name="Sahu N."/>
            <person name="Indic B."/>
            <person name="Wong-Bajracharya J."/>
            <person name="Merenyi Z."/>
            <person name="Ke H.-M."/>
            <person name="Monk M."/>
            <person name="Kocsube S."/>
            <person name="Drula E."/>
            <person name="Lipzen A."/>
            <person name="Balint B."/>
            <person name="Henrissat B."/>
            <person name="Andreopoulos B."/>
            <person name="Martin F.M."/>
            <person name="Harder C.B."/>
            <person name="Rigling D."/>
            <person name="Ford K.L."/>
            <person name="Foster G.D."/>
            <person name="Pangilinan J."/>
            <person name="Papanicolaou A."/>
            <person name="Barry K."/>
            <person name="LaButti K."/>
            <person name="Viragh M."/>
            <person name="Koriabine M."/>
            <person name="Yan M."/>
            <person name="Riley R."/>
            <person name="Champramary S."/>
            <person name="Plett K.L."/>
            <person name="Tsai I.J."/>
            <person name="Slot J."/>
            <person name="Sipos G."/>
            <person name="Plett J."/>
            <person name="Nagy L.G."/>
            <person name="Grigoriev I.V."/>
        </authorList>
    </citation>
    <scope>NUCLEOTIDE SEQUENCE</scope>
    <source>
        <strain evidence="3">FPL87.14</strain>
    </source>
</reference>
<feature type="region of interest" description="Disordered" evidence="1">
    <location>
        <begin position="250"/>
        <end position="275"/>
    </location>
</feature>
<gene>
    <name evidence="3" type="ORF">EV421DRAFT_2024235</name>
</gene>
<dbReference type="Gene3D" id="1.20.5.510">
    <property type="entry name" value="Single helix bin"/>
    <property type="match status" value="1"/>
</dbReference>
<keyword evidence="2" id="KW-0472">Membrane</keyword>
<evidence type="ECO:0000313" key="4">
    <source>
        <dbReference type="Proteomes" id="UP001175226"/>
    </source>
</evidence>
<feature type="region of interest" description="Disordered" evidence="1">
    <location>
        <begin position="311"/>
        <end position="386"/>
    </location>
</feature>
<dbReference type="Proteomes" id="UP001175226">
    <property type="component" value="Unassembled WGS sequence"/>
</dbReference>
<proteinExistence type="predicted"/>
<feature type="non-terminal residue" evidence="3">
    <location>
        <position position="536"/>
    </location>
</feature>
<keyword evidence="4" id="KW-1185">Reference proteome</keyword>
<keyword evidence="2" id="KW-0812">Transmembrane</keyword>
<protein>
    <submittedName>
        <fullName evidence="3">Uncharacterized protein</fullName>
    </submittedName>
</protein>
<evidence type="ECO:0000256" key="2">
    <source>
        <dbReference type="SAM" id="Phobius"/>
    </source>
</evidence>
<feature type="compositionally biased region" description="Polar residues" evidence="1">
    <location>
        <begin position="364"/>
        <end position="380"/>
    </location>
</feature>